<dbReference type="Proteomes" id="UP000824120">
    <property type="component" value="Chromosome 4"/>
</dbReference>
<gene>
    <name evidence="1" type="ORF">H5410_021685</name>
</gene>
<keyword evidence="2" id="KW-1185">Reference proteome</keyword>
<accession>A0A9J5ZFZ5</accession>
<organism evidence="1 2">
    <name type="scientific">Solanum commersonii</name>
    <name type="common">Commerson's wild potato</name>
    <name type="synonym">Commerson's nightshade</name>
    <dbReference type="NCBI Taxonomy" id="4109"/>
    <lineage>
        <taxon>Eukaryota</taxon>
        <taxon>Viridiplantae</taxon>
        <taxon>Streptophyta</taxon>
        <taxon>Embryophyta</taxon>
        <taxon>Tracheophyta</taxon>
        <taxon>Spermatophyta</taxon>
        <taxon>Magnoliopsida</taxon>
        <taxon>eudicotyledons</taxon>
        <taxon>Gunneridae</taxon>
        <taxon>Pentapetalae</taxon>
        <taxon>asterids</taxon>
        <taxon>lamiids</taxon>
        <taxon>Solanales</taxon>
        <taxon>Solanaceae</taxon>
        <taxon>Solanoideae</taxon>
        <taxon>Solaneae</taxon>
        <taxon>Solanum</taxon>
    </lineage>
</organism>
<protein>
    <submittedName>
        <fullName evidence="1">Uncharacterized protein</fullName>
    </submittedName>
</protein>
<reference evidence="1 2" key="1">
    <citation type="submission" date="2020-09" db="EMBL/GenBank/DDBJ databases">
        <title>De no assembly of potato wild relative species, Solanum commersonii.</title>
        <authorList>
            <person name="Cho K."/>
        </authorList>
    </citation>
    <scope>NUCLEOTIDE SEQUENCE [LARGE SCALE GENOMIC DNA]</scope>
    <source>
        <strain evidence="1">LZ3.2</strain>
        <tissue evidence="1">Leaf</tissue>
    </source>
</reference>
<dbReference type="EMBL" id="JACXVP010000004">
    <property type="protein sequence ID" value="KAG5610404.1"/>
    <property type="molecule type" value="Genomic_DNA"/>
</dbReference>
<dbReference type="AlphaFoldDB" id="A0A9J5ZFZ5"/>
<evidence type="ECO:0000313" key="2">
    <source>
        <dbReference type="Proteomes" id="UP000824120"/>
    </source>
</evidence>
<name>A0A9J5ZFZ5_SOLCO</name>
<comment type="caution">
    <text evidence="1">The sequence shown here is derived from an EMBL/GenBank/DDBJ whole genome shotgun (WGS) entry which is preliminary data.</text>
</comment>
<evidence type="ECO:0000313" key="1">
    <source>
        <dbReference type="EMBL" id="KAG5610404.1"/>
    </source>
</evidence>
<sequence>MTLGGIGLGLKKEGYRQAQSSQSRIKAQAHNLTKKSGSSYPGNIDIRSFRIREHSMNLKPI</sequence>
<proteinExistence type="predicted"/>